<keyword evidence="4" id="KW-0255">Endonuclease</keyword>
<evidence type="ECO:0000313" key="5">
    <source>
        <dbReference type="Proteomes" id="UP000286773"/>
    </source>
</evidence>
<dbReference type="InterPro" id="IPR014905">
    <property type="entry name" value="HIRAN"/>
</dbReference>
<reference evidence="4 5" key="1">
    <citation type="submission" date="2017-05" db="EMBL/GenBank/DDBJ databases">
        <title>Vagococcus spp. assemblies.</title>
        <authorList>
            <person name="Gulvik C.A."/>
        </authorList>
    </citation>
    <scope>NUCLEOTIDE SEQUENCE [LARGE SCALE GENOMIC DNA]</scope>
    <source>
        <strain evidence="4 5">LMG 24798</strain>
    </source>
</reference>
<dbReference type="SMART" id="SM00910">
    <property type="entry name" value="HIRAN"/>
    <property type="match status" value="1"/>
</dbReference>
<dbReference type="Pfam" id="PF08797">
    <property type="entry name" value="HIRAN"/>
    <property type="match status" value="1"/>
</dbReference>
<evidence type="ECO:0000259" key="3">
    <source>
        <dbReference type="SMART" id="SM00910"/>
    </source>
</evidence>
<dbReference type="Proteomes" id="UP000286773">
    <property type="component" value="Unassembled WGS sequence"/>
</dbReference>
<dbReference type="GO" id="GO:0004519">
    <property type="term" value="F:endonuclease activity"/>
    <property type="evidence" value="ECO:0007669"/>
    <property type="project" value="UniProtKB-KW"/>
</dbReference>
<evidence type="ECO:0000256" key="1">
    <source>
        <dbReference type="ARBA" id="ARBA00022723"/>
    </source>
</evidence>
<keyword evidence="4" id="KW-0540">Nuclease</keyword>
<organism evidence="4 5">
    <name type="scientific">Vagococcus acidifermentans</name>
    <dbReference type="NCBI Taxonomy" id="564710"/>
    <lineage>
        <taxon>Bacteria</taxon>
        <taxon>Bacillati</taxon>
        <taxon>Bacillota</taxon>
        <taxon>Bacilli</taxon>
        <taxon>Lactobacillales</taxon>
        <taxon>Enterococcaceae</taxon>
        <taxon>Vagococcus</taxon>
    </lineage>
</organism>
<protein>
    <submittedName>
        <fullName evidence="4">Restriction endonuclease</fullName>
    </submittedName>
</protein>
<dbReference type="OrthoDB" id="9812156at2"/>
<evidence type="ECO:0000313" key="4">
    <source>
        <dbReference type="EMBL" id="RSU09250.1"/>
    </source>
</evidence>
<dbReference type="GO" id="GO:0003676">
    <property type="term" value="F:nucleic acid binding"/>
    <property type="evidence" value="ECO:0007669"/>
    <property type="project" value="InterPro"/>
</dbReference>
<dbReference type="Gene3D" id="3.30.70.2330">
    <property type="match status" value="1"/>
</dbReference>
<keyword evidence="1" id="KW-0479">Metal-binding</keyword>
<name>A0A430AM72_9ENTE</name>
<sequence>MKKEKLVESLKNHTFEPSGHLADFHVAGFAYYDGLDVIDELTLGKPVSLVAEPDNPYDPEAVAIFYRDKKLGYIPKDKNSLFSTLLYFGHSDLFESRIQFVNKESHPERQFRVVVKIKDNRK</sequence>
<dbReference type="GO" id="GO:0016818">
    <property type="term" value="F:hydrolase activity, acting on acid anhydrides, in phosphorus-containing anhydrides"/>
    <property type="evidence" value="ECO:0007669"/>
    <property type="project" value="InterPro"/>
</dbReference>
<comment type="caution">
    <text evidence="4">The sequence shown here is derived from an EMBL/GenBank/DDBJ whole genome shotgun (WGS) entry which is preliminary data.</text>
</comment>
<keyword evidence="2" id="KW-0378">Hydrolase</keyword>
<feature type="domain" description="HIRAN" evidence="3">
    <location>
        <begin position="19"/>
        <end position="121"/>
    </location>
</feature>
<accession>A0A430AM72</accession>
<evidence type="ECO:0000256" key="2">
    <source>
        <dbReference type="ARBA" id="ARBA00022801"/>
    </source>
</evidence>
<proteinExistence type="predicted"/>
<gene>
    <name evidence="4" type="ORF">CBF27_13115</name>
</gene>
<keyword evidence="5" id="KW-1185">Reference proteome</keyword>
<dbReference type="AlphaFoldDB" id="A0A430AM72"/>
<dbReference type="GO" id="GO:0008270">
    <property type="term" value="F:zinc ion binding"/>
    <property type="evidence" value="ECO:0007669"/>
    <property type="project" value="InterPro"/>
</dbReference>
<dbReference type="EMBL" id="NGKC01000021">
    <property type="protein sequence ID" value="RSU09250.1"/>
    <property type="molecule type" value="Genomic_DNA"/>
</dbReference>